<dbReference type="InterPro" id="IPR036236">
    <property type="entry name" value="Znf_C2H2_sf"/>
</dbReference>
<evidence type="ECO:0000256" key="11">
    <source>
        <dbReference type="ARBA" id="ARBA00023163"/>
    </source>
</evidence>
<keyword evidence="18" id="KW-1185">Reference proteome</keyword>
<feature type="domain" description="C2H2-type" evidence="16">
    <location>
        <begin position="398"/>
        <end position="425"/>
    </location>
</feature>
<dbReference type="FunFam" id="3.30.160.60:FF:000870">
    <property type="entry name" value="zinc finger protein 197 isoform X1"/>
    <property type="match status" value="1"/>
</dbReference>
<dbReference type="EMBL" id="JAANIB010011141">
    <property type="protein sequence ID" value="KAG5316930.1"/>
    <property type="molecule type" value="Genomic_DNA"/>
</dbReference>
<evidence type="ECO:0000256" key="3">
    <source>
        <dbReference type="ARBA" id="ARBA00006375"/>
    </source>
</evidence>
<dbReference type="SUPFAM" id="SSF103506">
    <property type="entry name" value="Mitochondrial carrier"/>
    <property type="match status" value="1"/>
</dbReference>
<dbReference type="GO" id="GO:0000978">
    <property type="term" value="F:RNA polymerase II cis-regulatory region sequence-specific DNA binding"/>
    <property type="evidence" value="ECO:0007669"/>
    <property type="project" value="TreeGrafter"/>
</dbReference>
<feature type="domain" description="C2H2-type" evidence="16">
    <location>
        <begin position="454"/>
        <end position="484"/>
    </location>
</feature>
<keyword evidence="5" id="KW-0479">Metal-binding</keyword>
<evidence type="ECO:0000313" key="18">
    <source>
        <dbReference type="Proteomes" id="UP000670152"/>
    </source>
</evidence>
<evidence type="ECO:0000256" key="15">
    <source>
        <dbReference type="SAM" id="MobiDB-lite"/>
    </source>
</evidence>
<evidence type="ECO:0000256" key="12">
    <source>
        <dbReference type="ARBA" id="ARBA00023242"/>
    </source>
</evidence>
<dbReference type="Gene3D" id="3.30.160.60">
    <property type="entry name" value="Classic Zinc Finger"/>
    <property type="match status" value="5"/>
</dbReference>
<dbReference type="PROSITE" id="PS50920">
    <property type="entry name" value="SOLCAR"/>
    <property type="match status" value="1"/>
</dbReference>
<organism evidence="17 18">
    <name type="scientific">Acromyrmex heyeri</name>
    <dbReference type="NCBI Taxonomy" id="230685"/>
    <lineage>
        <taxon>Eukaryota</taxon>
        <taxon>Metazoa</taxon>
        <taxon>Ecdysozoa</taxon>
        <taxon>Arthropoda</taxon>
        <taxon>Hexapoda</taxon>
        <taxon>Insecta</taxon>
        <taxon>Pterygota</taxon>
        <taxon>Neoptera</taxon>
        <taxon>Endopterygota</taxon>
        <taxon>Hymenoptera</taxon>
        <taxon>Apocrita</taxon>
        <taxon>Aculeata</taxon>
        <taxon>Formicoidea</taxon>
        <taxon>Formicidae</taxon>
        <taxon>Myrmicinae</taxon>
        <taxon>Acromyrmex</taxon>
    </lineage>
</organism>
<feature type="domain" description="C2H2-type" evidence="16">
    <location>
        <begin position="342"/>
        <end position="369"/>
    </location>
</feature>
<dbReference type="PROSITE" id="PS50157">
    <property type="entry name" value="ZINC_FINGER_C2H2_2"/>
    <property type="match status" value="6"/>
</dbReference>
<evidence type="ECO:0000256" key="2">
    <source>
        <dbReference type="ARBA" id="ARBA00004141"/>
    </source>
</evidence>
<keyword evidence="11" id="KW-0804">Transcription</keyword>
<evidence type="ECO:0000256" key="7">
    <source>
        <dbReference type="ARBA" id="ARBA00022771"/>
    </source>
</evidence>
<feature type="domain" description="C2H2-type" evidence="16">
    <location>
        <begin position="426"/>
        <end position="453"/>
    </location>
</feature>
<dbReference type="FunFam" id="3.30.160.60:FF:000176">
    <property type="entry name" value="zinc finger protein 70"/>
    <property type="match status" value="1"/>
</dbReference>
<gene>
    <name evidence="17" type="primary">Fezf2</name>
    <name evidence="17" type="ORF">G6Z77_0007768</name>
</gene>
<dbReference type="PANTHER" id="PTHR23226:SF416">
    <property type="entry name" value="FI01424P"/>
    <property type="match status" value="1"/>
</dbReference>
<dbReference type="SMART" id="SM00355">
    <property type="entry name" value="ZnF_C2H2"/>
    <property type="match status" value="6"/>
</dbReference>
<comment type="similarity">
    <text evidence="3">Belongs to the mitochondrial carrier (TC 2.A.29) family.</text>
</comment>
<reference evidence="17 18" key="1">
    <citation type="submission" date="2020-02" db="EMBL/GenBank/DDBJ databases">
        <title>Relaxed selection underlies rapid genomic changes in the transitions from sociality to social parasitism in ants.</title>
        <authorList>
            <person name="Bi X."/>
        </authorList>
    </citation>
    <scope>NUCLEOTIDE SEQUENCE [LARGE SCALE GENOMIC DNA]</scope>
    <source>
        <strain evidence="17">BGI-DK2014b</strain>
        <tissue evidence="17">Whole body</tissue>
    </source>
</reference>
<evidence type="ECO:0000256" key="5">
    <source>
        <dbReference type="ARBA" id="ARBA00022723"/>
    </source>
</evidence>
<name>A0A836F3A3_9HYME</name>
<comment type="subcellular location">
    <subcellularLocation>
        <location evidence="2">Membrane</location>
        <topology evidence="2">Multi-pass membrane protein</topology>
    </subcellularLocation>
    <subcellularLocation>
        <location evidence="1">Nucleus</location>
    </subcellularLocation>
</comment>
<evidence type="ECO:0000256" key="10">
    <source>
        <dbReference type="ARBA" id="ARBA00023136"/>
    </source>
</evidence>
<evidence type="ECO:0000256" key="13">
    <source>
        <dbReference type="PROSITE-ProRule" id="PRU00042"/>
    </source>
</evidence>
<dbReference type="PANTHER" id="PTHR23226">
    <property type="entry name" value="ZINC FINGER AND SCAN DOMAIN-CONTAINING"/>
    <property type="match status" value="1"/>
</dbReference>
<feature type="region of interest" description="Disordered" evidence="15">
    <location>
        <begin position="668"/>
        <end position="690"/>
    </location>
</feature>
<evidence type="ECO:0000256" key="14">
    <source>
        <dbReference type="PROSITE-ProRule" id="PRU00282"/>
    </source>
</evidence>
<evidence type="ECO:0000259" key="16">
    <source>
        <dbReference type="PROSITE" id="PS50157"/>
    </source>
</evidence>
<keyword evidence="4 14" id="KW-0812">Transmembrane</keyword>
<accession>A0A836F3A3</accession>
<feature type="compositionally biased region" description="Basic and acidic residues" evidence="15">
    <location>
        <begin position="1152"/>
        <end position="1170"/>
    </location>
</feature>
<sequence length="1181" mass="132245">MTIDFLQKKTKLLDHAIAGAASGFITRLLCQPLDVIKIRFQLQVEPISRYHVSKYKSISQAVLLILREEGSTALWKGHVPAQLISITYGMGQFYSYNVFLKMLQRVPQIEEWHHTTHFVAGVGAGCVGTIVSFPFDTMRTRLVAQSNNHRVYNGILHSCRQVIKNLIFQLIRETQYDDPQVQFPRPIPDEVISVYEVYVKEDSGPESKNGDVPGVSGLGLVANHQLSQVINRYNSFIKTESDLQPSKITFKEECVDLGVDSIDSEVINIDSTITKLVGKDALRYKIFEQSVNAPDKNVVVYSHPVAERPSPPTTRLIDKDDPRSRLHFVKYLKRDGKTLKIWECGICSKEFRHQYTLMRHLPTHTDERNFKCEACGKAFRQLSTLSQHKAIHSDARPYVCEFCKKTFNRVSTLISHRKTHSEHKPHKCHVCGKGFHQKGNLRNHVFTHTNERPYKCELCGKGFNQMSNLVCHKVKAHAHVDKMQYSCGVCGKEFPRRFALRSHEEYKHGIKYRSTNNAQSAVNEPNAGKSKNVRIIQLYNGDRRQTSESKEKDYFGSSDLTDSIMINKIDTKAMEIALLQGQTPFALYKPAKGIPVLVKISSAANNKHILTPATADDLRMAEKITLNPTETSDADGNKAVQVKVPVVATVMQNIEPDGRSTFIVEPPGAEQEQGKLSRQSCKARRGRRRRAPLFNLSSSDDLVTALDTQFSPSVLNRNEPDRQNGLNSTTSIDECNELLELAAQGGIQFVRATEDGRYEVMTNSEARDLMAQNSHDVTILDGEQADAINLVNIRNNSDVIIGDNDNQIMVLESGQKSSGMSMDDIEVLEDKDIRILDSKSLDDRFVDGMSFLSQTKIDDLLLGPKSLPIDGDGALAGHDDVMTVTSSQQDLTSILGHPSNLSTSSQSSLSSLFMKNHTPLSLLSETLPYLKSNQSLAEDLNILGVSPMEDHHSEYDPKMKLSSVFDDDCDTGLVPFGQSDMKMLDPGSQCMKSFSDKFCLPPPKLYPGLNEVKILGPKNHSHEFMTPHYQDTRFLSPYEQFLKNTSMQNVCVPNIIDASEGCKKEVKILGKRLGTGIITTTEEGDIVKVIDDKPKFENTLDLCDNVLQQCTTMSPRRLHRQPPIENDSDNFLLQAGSPCSDFLNFGNRLAGKDLSPDGHIDRSQKDDRGDSFTSGEMLDLD</sequence>
<dbReference type="OrthoDB" id="6077919at2759"/>
<dbReference type="GO" id="GO:0016020">
    <property type="term" value="C:membrane"/>
    <property type="evidence" value="ECO:0007669"/>
    <property type="project" value="UniProtKB-SubCell"/>
</dbReference>
<feature type="non-terminal residue" evidence="17">
    <location>
        <position position="1"/>
    </location>
</feature>
<feature type="domain" description="C2H2-type" evidence="16">
    <location>
        <begin position="485"/>
        <end position="508"/>
    </location>
</feature>
<keyword evidence="9" id="KW-0805">Transcription regulation</keyword>
<dbReference type="InterPro" id="IPR018108">
    <property type="entry name" value="MCP_transmembrane"/>
</dbReference>
<dbReference type="InterPro" id="IPR013087">
    <property type="entry name" value="Znf_C2H2_type"/>
</dbReference>
<feature type="region of interest" description="Disordered" evidence="15">
    <location>
        <begin position="1152"/>
        <end position="1181"/>
    </location>
</feature>
<evidence type="ECO:0000256" key="8">
    <source>
        <dbReference type="ARBA" id="ARBA00022833"/>
    </source>
</evidence>
<dbReference type="Proteomes" id="UP000670152">
    <property type="component" value="Unassembled WGS sequence"/>
</dbReference>
<dbReference type="Gene3D" id="1.50.40.10">
    <property type="entry name" value="Mitochondrial carrier domain"/>
    <property type="match status" value="1"/>
</dbReference>
<dbReference type="GO" id="GO:0000981">
    <property type="term" value="F:DNA-binding transcription factor activity, RNA polymerase II-specific"/>
    <property type="evidence" value="ECO:0007669"/>
    <property type="project" value="TreeGrafter"/>
</dbReference>
<keyword evidence="10 14" id="KW-0472">Membrane</keyword>
<dbReference type="Pfam" id="PF00153">
    <property type="entry name" value="Mito_carr"/>
    <property type="match status" value="2"/>
</dbReference>
<evidence type="ECO:0000256" key="9">
    <source>
        <dbReference type="ARBA" id="ARBA00023015"/>
    </source>
</evidence>
<keyword evidence="8" id="KW-0862">Zinc</keyword>
<keyword evidence="7 13" id="KW-0863">Zinc-finger</keyword>
<dbReference type="GO" id="GO:0005634">
    <property type="term" value="C:nucleus"/>
    <property type="evidence" value="ECO:0007669"/>
    <property type="project" value="UniProtKB-SubCell"/>
</dbReference>
<feature type="compositionally biased region" description="Basic residues" evidence="15">
    <location>
        <begin position="681"/>
        <end position="690"/>
    </location>
</feature>
<feature type="domain" description="C2H2-type" evidence="16">
    <location>
        <begin position="370"/>
        <end position="397"/>
    </location>
</feature>
<dbReference type="GO" id="GO:0008270">
    <property type="term" value="F:zinc ion binding"/>
    <property type="evidence" value="ECO:0007669"/>
    <property type="project" value="UniProtKB-KW"/>
</dbReference>
<dbReference type="FunFam" id="3.30.160.60:FF:000005">
    <property type="entry name" value="Zinc finger protein 14 homolog"/>
    <property type="match status" value="1"/>
</dbReference>
<evidence type="ECO:0000256" key="4">
    <source>
        <dbReference type="ARBA" id="ARBA00022692"/>
    </source>
</evidence>
<protein>
    <submittedName>
        <fullName evidence="17">FEZF2 protein</fullName>
    </submittedName>
</protein>
<keyword evidence="12" id="KW-0539">Nucleus</keyword>
<dbReference type="SUPFAM" id="SSF57667">
    <property type="entry name" value="beta-beta-alpha zinc fingers"/>
    <property type="match status" value="3"/>
</dbReference>
<feature type="repeat" description="Solcar" evidence="14">
    <location>
        <begin position="10"/>
        <end position="102"/>
    </location>
</feature>
<evidence type="ECO:0000256" key="6">
    <source>
        <dbReference type="ARBA" id="ARBA00022737"/>
    </source>
</evidence>
<dbReference type="Pfam" id="PF00096">
    <property type="entry name" value="zf-C2H2"/>
    <property type="match status" value="5"/>
</dbReference>
<proteinExistence type="inferred from homology"/>
<dbReference type="FunFam" id="3.30.160.60:FF:000012">
    <property type="entry name" value="RB-associated KRAB zinc finger protein-like"/>
    <property type="match status" value="1"/>
</dbReference>
<comment type="caution">
    <text evidence="17">The sequence shown here is derived from an EMBL/GenBank/DDBJ whole genome shotgun (WGS) entry which is preliminary data.</text>
</comment>
<evidence type="ECO:0000256" key="1">
    <source>
        <dbReference type="ARBA" id="ARBA00004123"/>
    </source>
</evidence>
<dbReference type="AlphaFoldDB" id="A0A836F3A3"/>
<dbReference type="PROSITE" id="PS00028">
    <property type="entry name" value="ZINC_FINGER_C2H2_1"/>
    <property type="match status" value="6"/>
</dbReference>
<keyword evidence="6" id="KW-0677">Repeat</keyword>
<evidence type="ECO:0000313" key="17">
    <source>
        <dbReference type="EMBL" id="KAG5316930.1"/>
    </source>
</evidence>
<dbReference type="InterPro" id="IPR023395">
    <property type="entry name" value="MCP_dom_sf"/>
</dbReference>
<feature type="non-terminal residue" evidence="17">
    <location>
        <position position="1181"/>
    </location>
</feature>